<name>U2E9W8_9MOLU</name>
<evidence type="ECO:0000313" key="2">
    <source>
        <dbReference type="Proteomes" id="UP000005707"/>
    </source>
</evidence>
<dbReference type="Proteomes" id="UP000005707">
    <property type="component" value="Unassembled WGS sequence"/>
</dbReference>
<dbReference type="EMBL" id="AFNU02000007">
    <property type="protein sequence ID" value="ERJ11923.1"/>
    <property type="molecule type" value="Genomic_DNA"/>
</dbReference>
<reference evidence="1 2" key="1">
    <citation type="journal article" date="2011" name="J. Bacteriol.">
        <title>Genome sequence of Haloplasma contractile, an unusual contractile bacterium from a deep-sea anoxic brine lake.</title>
        <authorList>
            <person name="Antunes A."/>
            <person name="Alam I."/>
            <person name="El Dorry H."/>
            <person name="Siam R."/>
            <person name="Robertson A."/>
            <person name="Bajic V.B."/>
            <person name="Stingl U."/>
        </authorList>
    </citation>
    <scope>NUCLEOTIDE SEQUENCE [LARGE SCALE GENOMIC DNA]</scope>
    <source>
        <strain evidence="1 2">SSD-17B</strain>
    </source>
</reference>
<reference evidence="1 2" key="2">
    <citation type="journal article" date="2013" name="PLoS ONE">
        <title>INDIGO - INtegrated Data Warehouse of MIcrobial GenOmes with Examples from the Red Sea Extremophiles.</title>
        <authorList>
            <person name="Alam I."/>
            <person name="Antunes A."/>
            <person name="Kamau A.A."/>
            <person name="Ba Alawi W."/>
            <person name="Kalkatawi M."/>
            <person name="Stingl U."/>
            <person name="Bajic V.B."/>
        </authorList>
    </citation>
    <scope>NUCLEOTIDE SEQUENCE [LARGE SCALE GENOMIC DNA]</scope>
    <source>
        <strain evidence="1 2">SSD-17B</strain>
    </source>
</reference>
<gene>
    <name evidence="1" type="ORF">HLPCO_002163</name>
</gene>
<sequence length="44" mass="5225">MLLLIVYFVEIKTRTNLYKYVKLKQISNRLIGPEQQKSSNEMPP</sequence>
<comment type="caution">
    <text evidence="1">The sequence shown here is derived from an EMBL/GenBank/DDBJ whole genome shotgun (WGS) entry which is preliminary data.</text>
</comment>
<keyword evidence="2" id="KW-1185">Reference proteome</keyword>
<proteinExistence type="predicted"/>
<organism evidence="1 2">
    <name type="scientific">Haloplasma contractile SSD-17B</name>
    <dbReference type="NCBI Taxonomy" id="1033810"/>
    <lineage>
        <taxon>Bacteria</taxon>
        <taxon>Bacillati</taxon>
        <taxon>Mycoplasmatota</taxon>
        <taxon>Mollicutes</taxon>
        <taxon>Haloplasmatales</taxon>
        <taxon>Haloplasmataceae</taxon>
        <taxon>Haloplasma</taxon>
    </lineage>
</organism>
<evidence type="ECO:0000313" key="1">
    <source>
        <dbReference type="EMBL" id="ERJ11923.1"/>
    </source>
</evidence>
<dbReference type="AlphaFoldDB" id="U2E9W8"/>
<protein>
    <submittedName>
        <fullName evidence="1">Uncharacterized protein</fullName>
    </submittedName>
</protein>
<accession>U2E9W8</accession>
<dbReference type="InParanoid" id="U2E9W8"/>